<evidence type="ECO:0000313" key="2">
    <source>
        <dbReference type="EMBL" id="GJT36782.1"/>
    </source>
</evidence>
<accession>A0ABQ5DEM5</accession>
<reference evidence="2" key="1">
    <citation type="journal article" date="2022" name="Int. J. Mol. Sci.">
        <title>Draft Genome of Tanacetum Coccineum: Genomic Comparison of Closely Related Tanacetum-Family Plants.</title>
        <authorList>
            <person name="Yamashiro T."/>
            <person name="Shiraishi A."/>
            <person name="Nakayama K."/>
            <person name="Satake H."/>
        </authorList>
    </citation>
    <scope>NUCLEOTIDE SEQUENCE</scope>
</reference>
<dbReference type="EMBL" id="BQNB010015169">
    <property type="protein sequence ID" value="GJT36782.1"/>
    <property type="molecule type" value="Genomic_DNA"/>
</dbReference>
<feature type="region of interest" description="Disordered" evidence="1">
    <location>
        <begin position="287"/>
        <end position="314"/>
    </location>
</feature>
<dbReference type="Proteomes" id="UP001151760">
    <property type="component" value="Unassembled WGS sequence"/>
</dbReference>
<evidence type="ECO:0000313" key="3">
    <source>
        <dbReference type="Proteomes" id="UP001151760"/>
    </source>
</evidence>
<reference evidence="2" key="2">
    <citation type="submission" date="2022-01" db="EMBL/GenBank/DDBJ databases">
        <authorList>
            <person name="Yamashiro T."/>
            <person name="Shiraishi A."/>
            <person name="Satake H."/>
            <person name="Nakayama K."/>
        </authorList>
    </citation>
    <scope>NUCLEOTIDE SEQUENCE</scope>
</reference>
<comment type="caution">
    <text evidence="2">The sequence shown here is derived from an EMBL/GenBank/DDBJ whole genome shotgun (WGS) entry which is preliminary data.</text>
</comment>
<protein>
    <submittedName>
        <fullName evidence="2">Uncharacterized protein</fullName>
    </submittedName>
</protein>
<proteinExistence type="predicted"/>
<sequence length="314" mass="36525">MNPIAAQQVALDNALVAPENRVNIGICNMIIDPKKTLKEPTYQVVLDDLALTTCYPAFLSMAEVPEIYMHQFWHTITKIKNLSSYKFNLDKKKCTIDVEVFRDILQICPRLPNQEFVVPPSSNEEIVSFIKELGYTVINICLSRKTTGHNKIRLSRAQILWELYYNQNADFVKLLWEDFMFQIDNRDSKKQENMYYPRFTKAIIHHFISKNKPISIRNKLFMHTVQDDSILGSLRFVPKTKEYQVYGALIPARMTNRKMLNLIAYKTYLVFATRVVTPKKARKFKKLTSPSKKKALVTVEEPVEKPVKKSAARR</sequence>
<evidence type="ECO:0000256" key="1">
    <source>
        <dbReference type="SAM" id="MobiDB-lite"/>
    </source>
</evidence>
<name>A0ABQ5DEM5_9ASTR</name>
<organism evidence="2 3">
    <name type="scientific">Tanacetum coccineum</name>
    <dbReference type="NCBI Taxonomy" id="301880"/>
    <lineage>
        <taxon>Eukaryota</taxon>
        <taxon>Viridiplantae</taxon>
        <taxon>Streptophyta</taxon>
        <taxon>Embryophyta</taxon>
        <taxon>Tracheophyta</taxon>
        <taxon>Spermatophyta</taxon>
        <taxon>Magnoliopsida</taxon>
        <taxon>eudicotyledons</taxon>
        <taxon>Gunneridae</taxon>
        <taxon>Pentapetalae</taxon>
        <taxon>asterids</taxon>
        <taxon>campanulids</taxon>
        <taxon>Asterales</taxon>
        <taxon>Asteraceae</taxon>
        <taxon>Asteroideae</taxon>
        <taxon>Anthemideae</taxon>
        <taxon>Anthemidinae</taxon>
        <taxon>Tanacetum</taxon>
    </lineage>
</organism>
<keyword evidence="3" id="KW-1185">Reference proteome</keyword>
<gene>
    <name evidence="2" type="ORF">Tco_0936647</name>
</gene>